<dbReference type="SMART" id="SM00387">
    <property type="entry name" value="HATPase_c"/>
    <property type="match status" value="1"/>
</dbReference>
<comment type="catalytic activity">
    <reaction evidence="1">
        <text>ATP + protein L-histidine = ADP + protein N-phospho-L-histidine.</text>
        <dbReference type="EC" id="2.7.13.3"/>
    </reaction>
</comment>
<dbReference type="SMART" id="SM00028">
    <property type="entry name" value="TPR"/>
    <property type="match status" value="4"/>
</dbReference>
<organism evidence="11 12">
    <name type="scientific">Neotamlana laminarinivorans</name>
    <dbReference type="NCBI Taxonomy" id="2883124"/>
    <lineage>
        <taxon>Bacteria</taxon>
        <taxon>Pseudomonadati</taxon>
        <taxon>Bacteroidota</taxon>
        <taxon>Flavobacteriia</taxon>
        <taxon>Flavobacteriales</taxon>
        <taxon>Flavobacteriaceae</taxon>
        <taxon>Neotamlana</taxon>
    </lineage>
</organism>
<dbReference type="InterPro" id="IPR011712">
    <property type="entry name" value="Sig_transdc_His_kin_sub3_dim/P"/>
</dbReference>
<evidence type="ECO:0000256" key="4">
    <source>
        <dbReference type="ARBA" id="ARBA00022679"/>
    </source>
</evidence>
<keyword evidence="12" id="KW-1185">Reference proteome</keyword>
<keyword evidence="3" id="KW-0597">Phosphoprotein</keyword>
<dbReference type="InterPro" id="IPR003594">
    <property type="entry name" value="HATPase_dom"/>
</dbReference>
<dbReference type="SUPFAM" id="SSF48452">
    <property type="entry name" value="TPR-like"/>
    <property type="match status" value="2"/>
</dbReference>
<dbReference type="Gene3D" id="1.25.40.10">
    <property type="entry name" value="Tetratricopeptide repeat domain"/>
    <property type="match status" value="1"/>
</dbReference>
<evidence type="ECO:0000256" key="3">
    <source>
        <dbReference type="ARBA" id="ARBA00022553"/>
    </source>
</evidence>
<keyword evidence="8" id="KW-0902">Two-component regulatory system</keyword>
<dbReference type="Proteomes" id="UP001139199">
    <property type="component" value="Unassembled WGS sequence"/>
</dbReference>
<accession>A0A9X1I0V9</accession>
<dbReference type="Gene3D" id="1.20.5.1930">
    <property type="match status" value="1"/>
</dbReference>
<feature type="domain" description="Histidine kinase" evidence="10">
    <location>
        <begin position="528"/>
        <end position="615"/>
    </location>
</feature>
<dbReference type="InterPro" id="IPR005467">
    <property type="entry name" value="His_kinase_dom"/>
</dbReference>
<keyword evidence="4" id="KW-0808">Transferase</keyword>
<dbReference type="CDD" id="cd16917">
    <property type="entry name" value="HATPase_UhpB-NarQ-NarX-like"/>
    <property type="match status" value="1"/>
</dbReference>
<dbReference type="InterPro" id="IPR050482">
    <property type="entry name" value="Sensor_HK_TwoCompSys"/>
</dbReference>
<dbReference type="GO" id="GO:0000155">
    <property type="term" value="F:phosphorelay sensor kinase activity"/>
    <property type="evidence" value="ECO:0007669"/>
    <property type="project" value="InterPro"/>
</dbReference>
<evidence type="ECO:0000256" key="2">
    <source>
        <dbReference type="ARBA" id="ARBA00012438"/>
    </source>
</evidence>
<dbReference type="AlphaFoldDB" id="A0A9X1I0V9"/>
<dbReference type="InterPro" id="IPR011990">
    <property type="entry name" value="TPR-like_helical_dom_sf"/>
</dbReference>
<dbReference type="PANTHER" id="PTHR24421">
    <property type="entry name" value="NITRATE/NITRITE SENSOR PROTEIN NARX-RELATED"/>
    <property type="match status" value="1"/>
</dbReference>
<dbReference type="Pfam" id="PF02518">
    <property type="entry name" value="HATPase_c"/>
    <property type="match status" value="1"/>
</dbReference>
<reference evidence="11" key="1">
    <citation type="submission" date="2021-10" db="EMBL/GenBank/DDBJ databases">
        <title>Tamlana sargassums sp. nov., and Tamlana laminarinivorans sp. nov., two new bacteria isolated from the brown alga.</title>
        <authorList>
            <person name="Li J."/>
        </authorList>
    </citation>
    <scope>NUCLEOTIDE SEQUENCE</scope>
    <source>
        <strain evidence="11">PT2-4</strain>
    </source>
</reference>
<dbReference type="RefSeq" id="WP_226544247.1">
    <property type="nucleotide sequence ID" value="NZ_JAJAPW010000006.1"/>
</dbReference>
<sequence length="615" mass="70825">MKFILKYFKIIIFFIVTVNVSVAQNDNSLKRIDSVKTILKTLKPSDSLNIAKQNYVVGEYYRKLLNTDSAYVYFQKAEKVFKQYNLKYETAITMFGIAVCQTYDKDYTGSETTSFQALALLESLNPINKVRQYKAYIYNNLGILFGELEQFDEAIKYHNIGLDLKKGLKGDYVRSIGLSENNLANIYITLGDYDTAIKQYETILANKELLDRYPGVKVLAMGNYAQALDLANKHDRLPGLYLKAIKLSDSINDTYDAIVIHQRLAEFYHKKGIIDSAKYYAYKAKNLSEFYNNDDMLKSLLLVSKIEHGEISRKYLLEYIALSDSLYKSEREKRDKFARIKFETEAIEKENIEKEKVVRFLFSLSVIILIIAVLIYLFLKQREKNKVLQFKQSQQESNEEIYNLMLTQNLNIEEARAQEKRRISQELHDGILGRLFGTRLSLDSLNFNTGDEAVQTRSQYISELKNIEEDIRKVSHELNTDFVSGGGFKDIIHNLIESKSAIYNLKYTFNHYTEINWDNVSNKTKIHIYRIIQESLHNIYKHANATQVNISFNLKKDVICITMEDDGAGFDVSKVKSGIGLKNIKSRILEINGTITINSKKNKGTSVTLEAPLIS</sequence>
<feature type="transmembrane region" description="Helical" evidence="9">
    <location>
        <begin position="360"/>
        <end position="379"/>
    </location>
</feature>
<dbReference type="PROSITE" id="PS50109">
    <property type="entry name" value="HIS_KIN"/>
    <property type="match status" value="1"/>
</dbReference>
<evidence type="ECO:0000256" key="7">
    <source>
        <dbReference type="ARBA" id="ARBA00022840"/>
    </source>
</evidence>
<evidence type="ECO:0000313" key="11">
    <source>
        <dbReference type="EMBL" id="MCB4799759.1"/>
    </source>
</evidence>
<dbReference type="InterPro" id="IPR019734">
    <property type="entry name" value="TPR_rpt"/>
</dbReference>
<evidence type="ECO:0000259" key="10">
    <source>
        <dbReference type="PROSITE" id="PS50109"/>
    </source>
</evidence>
<keyword evidence="9" id="KW-0472">Membrane</keyword>
<protein>
    <recommendedName>
        <fullName evidence="2">histidine kinase</fullName>
        <ecNumber evidence="2">2.7.13.3</ecNumber>
    </recommendedName>
</protein>
<comment type="caution">
    <text evidence="11">The sequence shown here is derived from an EMBL/GenBank/DDBJ whole genome shotgun (WGS) entry which is preliminary data.</text>
</comment>
<keyword evidence="7" id="KW-0067">ATP-binding</keyword>
<dbReference type="EC" id="2.7.13.3" evidence="2"/>
<keyword evidence="5" id="KW-0547">Nucleotide-binding</keyword>
<dbReference type="GO" id="GO:0016020">
    <property type="term" value="C:membrane"/>
    <property type="evidence" value="ECO:0007669"/>
    <property type="project" value="InterPro"/>
</dbReference>
<dbReference type="EMBL" id="JAJAPW010000006">
    <property type="protein sequence ID" value="MCB4799759.1"/>
    <property type="molecule type" value="Genomic_DNA"/>
</dbReference>
<evidence type="ECO:0000256" key="5">
    <source>
        <dbReference type="ARBA" id="ARBA00022741"/>
    </source>
</evidence>
<evidence type="ECO:0000256" key="1">
    <source>
        <dbReference type="ARBA" id="ARBA00000085"/>
    </source>
</evidence>
<dbReference type="Gene3D" id="3.30.565.10">
    <property type="entry name" value="Histidine kinase-like ATPase, C-terminal domain"/>
    <property type="match status" value="1"/>
</dbReference>
<evidence type="ECO:0000256" key="9">
    <source>
        <dbReference type="SAM" id="Phobius"/>
    </source>
</evidence>
<dbReference type="Pfam" id="PF07730">
    <property type="entry name" value="HisKA_3"/>
    <property type="match status" value="1"/>
</dbReference>
<evidence type="ECO:0000313" key="12">
    <source>
        <dbReference type="Proteomes" id="UP001139199"/>
    </source>
</evidence>
<dbReference type="InterPro" id="IPR036890">
    <property type="entry name" value="HATPase_C_sf"/>
</dbReference>
<keyword evidence="6 11" id="KW-0418">Kinase</keyword>
<evidence type="ECO:0000256" key="8">
    <source>
        <dbReference type="ARBA" id="ARBA00023012"/>
    </source>
</evidence>
<dbReference type="GO" id="GO:0005524">
    <property type="term" value="F:ATP binding"/>
    <property type="evidence" value="ECO:0007669"/>
    <property type="project" value="UniProtKB-KW"/>
</dbReference>
<evidence type="ECO:0000256" key="6">
    <source>
        <dbReference type="ARBA" id="ARBA00022777"/>
    </source>
</evidence>
<gene>
    <name evidence="11" type="ORF">LG649_12965</name>
</gene>
<keyword evidence="9" id="KW-1133">Transmembrane helix</keyword>
<dbReference type="SUPFAM" id="SSF55874">
    <property type="entry name" value="ATPase domain of HSP90 chaperone/DNA topoisomerase II/histidine kinase"/>
    <property type="match status" value="1"/>
</dbReference>
<name>A0A9X1I0V9_9FLAO</name>
<dbReference type="PANTHER" id="PTHR24421:SF10">
    <property type="entry name" value="NITRATE_NITRITE SENSOR PROTEIN NARQ"/>
    <property type="match status" value="1"/>
</dbReference>
<dbReference type="Pfam" id="PF13424">
    <property type="entry name" value="TPR_12"/>
    <property type="match status" value="1"/>
</dbReference>
<dbReference type="GO" id="GO:0046983">
    <property type="term" value="F:protein dimerization activity"/>
    <property type="evidence" value="ECO:0007669"/>
    <property type="project" value="InterPro"/>
</dbReference>
<proteinExistence type="predicted"/>
<keyword evidence="9" id="KW-0812">Transmembrane</keyword>